<geneLocation type="plasmid" evidence="2">
    <name>pfdu301a</name>
</geneLocation>
<dbReference type="AlphaFoldDB" id="A0A6M6E8P2"/>
<dbReference type="REBASE" id="388799">
    <property type="entry name" value="Bme301ORF28035P"/>
</dbReference>
<dbReference type="RefSeq" id="WP_171777937.1">
    <property type="nucleotide sequence ID" value="NZ_CP045273.1"/>
</dbReference>
<dbReference type="EMBL" id="CP045273">
    <property type="protein sequence ID" value="QJX79955.1"/>
    <property type="molecule type" value="Genomic_DNA"/>
</dbReference>
<evidence type="ECO:0000313" key="2">
    <source>
        <dbReference type="Proteomes" id="UP000501076"/>
    </source>
</evidence>
<protein>
    <recommendedName>
        <fullName evidence="3">HNH endonuclease</fullName>
    </recommendedName>
</protein>
<organism evidence="1 2">
    <name type="scientific">Priestia megaterium</name>
    <name type="common">Bacillus megaterium</name>
    <dbReference type="NCBI Taxonomy" id="1404"/>
    <lineage>
        <taxon>Bacteria</taxon>
        <taxon>Bacillati</taxon>
        <taxon>Bacillota</taxon>
        <taxon>Bacilli</taxon>
        <taxon>Bacillales</taxon>
        <taxon>Bacillaceae</taxon>
        <taxon>Priestia</taxon>
    </lineage>
</organism>
<dbReference type="Pfam" id="PF05315">
    <property type="entry name" value="ICEA"/>
    <property type="match status" value="1"/>
</dbReference>
<sequence>MSKKQTKLEMFEHIYSKEIKTGSWITKDEMAENGFFPKNNTNGRDIRFIKRKYELEIITEGTREIKFRIVGTKAMLLSRPISKKIKDSIKNKRCVLTGTRSSIEVDHKNGRYNDKRVLNTKTQTINDFQPLTKVANNIKREHCRKCVSTNKKFDAKELGYLVSTLDGNLVHNNKSNGCEGCFFYDVAAFKEEYNTVITTNFGMDHPFTENGFYEHYKNLSKRNSSAS</sequence>
<gene>
    <name evidence="1" type="ORF">FDZ14_28035</name>
</gene>
<accession>A0A6M6E8P2</accession>
<reference evidence="1 2" key="1">
    <citation type="submission" date="2019-10" db="EMBL/GenBank/DDBJ databases">
        <title>Complete genome sequences for adaption low water activity.</title>
        <authorList>
            <person name="Zhao L."/>
            <person name="Zhong J."/>
        </authorList>
    </citation>
    <scope>NUCLEOTIDE SEQUENCE [LARGE SCALE GENOMIC DNA]</scope>
    <source>
        <strain evidence="1 2">FDU301</strain>
        <plasmid evidence="2">pfdu301a</plasmid>
    </source>
</reference>
<dbReference type="InterPro" id="IPR007979">
    <property type="entry name" value="NlaIII/ICEA1"/>
</dbReference>
<dbReference type="Proteomes" id="UP000501076">
    <property type="component" value="Plasmid pFDU301A"/>
</dbReference>
<evidence type="ECO:0008006" key="3">
    <source>
        <dbReference type="Google" id="ProtNLM"/>
    </source>
</evidence>
<proteinExistence type="predicted"/>
<name>A0A6M6E8P2_PRIMG</name>
<keyword evidence="1" id="KW-0614">Plasmid</keyword>
<evidence type="ECO:0000313" key="1">
    <source>
        <dbReference type="EMBL" id="QJX79955.1"/>
    </source>
</evidence>